<comment type="caution">
    <text evidence="1">The sequence shown here is derived from an EMBL/GenBank/DDBJ whole genome shotgun (WGS) entry which is preliminary data.</text>
</comment>
<sequence length="377" mass="43501">MKWLLFRQLEDDFEDSAELPPILHSCSEQGLLFVVVRGLLIAIFILLYRNFPHLSLEKILVSLTMKNCKAAMNFFQSVPECEQHQKDTEEPSFSEVEELFLQTTFDKMDFLTIVKEHTTEKHQSSVGFSVHQNLKQSLDRYLLGLSEQLLNNYSSESLMQYAGESITLFKNKTNEESRIVSLRNMIHLCTRCLHNCTKVFIIKKPFDFGEVESVEDCTDENLMEMEDQSSMSLFNDYPASSVIDANESGESQITIGKYTSTAWDFFFYLFTLICLNKRFLFLGAMNPLAEEHLSKQDLLFLDMLKFLCMCVTTAQTNTVSFRAADIRRKLLMLIDSSMLDLTKSLHLHMYLVLLKDLPGEEYPLPMEDVVDLLKPLS</sequence>
<protein>
    <submittedName>
        <fullName evidence="1">Uncharacterized protein</fullName>
    </submittedName>
</protein>
<name>A0AB34HXU9_ESCRO</name>
<accession>A0AB34HXU9</accession>
<dbReference type="AlphaFoldDB" id="A0AB34HXU9"/>
<evidence type="ECO:0000313" key="1">
    <source>
        <dbReference type="EMBL" id="KAJ8796471.1"/>
    </source>
</evidence>
<dbReference type="EMBL" id="JAIQCJ010000360">
    <property type="protein sequence ID" value="KAJ8796471.1"/>
    <property type="molecule type" value="Genomic_DNA"/>
</dbReference>
<evidence type="ECO:0000313" key="2">
    <source>
        <dbReference type="Proteomes" id="UP001159641"/>
    </source>
</evidence>
<organism evidence="1 2">
    <name type="scientific">Eschrichtius robustus</name>
    <name type="common">California gray whale</name>
    <name type="synonym">Eschrichtius gibbosus</name>
    <dbReference type="NCBI Taxonomy" id="9764"/>
    <lineage>
        <taxon>Eukaryota</taxon>
        <taxon>Metazoa</taxon>
        <taxon>Chordata</taxon>
        <taxon>Craniata</taxon>
        <taxon>Vertebrata</taxon>
        <taxon>Euteleostomi</taxon>
        <taxon>Mammalia</taxon>
        <taxon>Eutheria</taxon>
        <taxon>Laurasiatheria</taxon>
        <taxon>Artiodactyla</taxon>
        <taxon>Whippomorpha</taxon>
        <taxon>Cetacea</taxon>
        <taxon>Mysticeti</taxon>
        <taxon>Eschrichtiidae</taxon>
        <taxon>Eschrichtius</taxon>
    </lineage>
</organism>
<proteinExistence type="predicted"/>
<keyword evidence="2" id="KW-1185">Reference proteome</keyword>
<gene>
    <name evidence="1" type="ORF">J1605_017877</name>
</gene>
<dbReference type="Proteomes" id="UP001159641">
    <property type="component" value="Unassembled WGS sequence"/>
</dbReference>
<reference evidence="1 2" key="1">
    <citation type="submission" date="2022-11" db="EMBL/GenBank/DDBJ databases">
        <title>Whole genome sequence of Eschrichtius robustus ER-17-0199.</title>
        <authorList>
            <person name="Bruniche-Olsen A."/>
            <person name="Black A.N."/>
            <person name="Fields C.J."/>
            <person name="Walden K."/>
            <person name="Dewoody J.A."/>
        </authorList>
    </citation>
    <scope>NUCLEOTIDE SEQUENCE [LARGE SCALE GENOMIC DNA]</scope>
    <source>
        <strain evidence="1">ER-17-0199</strain>
        <tissue evidence="1">Blubber</tissue>
    </source>
</reference>